<evidence type="ECO:0000256" key="2">
    <source>
        <dbReference type="SAM" id="MobiDB-lite"/>
    </source>
</evidence>
<gene>
    <name evidence="3" type="ORF">PPACK8108_LOCUS16609</name>
</gene>
<dbReference type="PANTHER" id="PTHR11686">
    <property type="entry name" value="GAMMA GLUTAMYL TRANSPEPTIDASE"/>
    <property type="match status" value="1"/>
</dbReference>
<feature type="region of interest" description="Disordered" evidence="2">
    <location>
        <begin position="154"/>
        <end position="190"/>
    </location>
</feature>
<dbReference type="GO" id="GO:0006751">
    <property type="term" value="P:glutathione catabolic process"/>
    <property type="evidence" value="ECO:0007669"/>
    <property type="project" value="InterPro"/>
</dbReference>
<dbReference type="Gene3D" id="3.60.20.40">
    <property type="match status" value="1"/>
</dbReference>
<dbReference type="InterPro" id="IPR011059">
    <property type="entry name" value="Metal-dep_hydrolase_composite"/>
</dbReference>
<protein>
    <submittedName>
        <fullName evidence="3">Uncharacterized protein</fullName>
    </submittedName>
</protein>
<dbReference type="AlphaFoldDB" id="A0AAV0BAF6"/>
<sequence>MGTTLSLTSTINLIFGSEQMDQRNGIILNNELDDFSIPGRWKDFNLSPSPLNYPEKEVDRSNVFLKTNWSPLQVQKFIGTAHRVVLRNETVYLDGLSYFKTGSGKYLGASLGLSARAFVGKTQHLQSVTDARKALSRFGSLGSPQLSTLQMQKARSSSTSLNPGRIGVPFKQTSLTGSRNSMKPSLSYEI</sequence>
<accession>A0AAV0BAF6</accession>
<dbReference type="GO" id="GO:0036374">
    <property type="term" value="F:glutathione hydrolase activity"/>
    <property type="evidence" value="ECO:0007669"/>
    <property type="project" value="InterPro"/>
</dbReference>
<evidence type="ECO:0000313" key="3">
    <source>
        <dbReference type="EMBL" id="CAH7683211.1"/>
    </source>
</evidence>
<organism evidence="3 4">
    <name type="scientific">Phakopsora pachyrhizi</name>
    <name type="common">Asian soybean rust disease fungus</name>
    <dbReference type="NCBI Taxonomy" id="170000"/>
    <lineage>
        <taxon>Eukaryota</taxon>
        <taxon>Fungi</taxon>
        <taxon>Dikarya</taxon>
        <taxon>Basidiomycota</taxon>
        <taxon>Pucciniomycotina</taxon>
        <taxon>Pucciniomycetes</taxon>
        <taxon>Pucciniales</taxon>
        <taxon>Phakopsoraceae</taxon>
        <taxon>Phakopsora</taxon>
    </lineage>
</organism>
<dbReference type="PANTHER" id="PTHR11686:SF9">
    <property type="entry name" value="RE13973P"/>
    <property type="match status" value="1"/>
</dbReference>
<dbReference type="Proteomes" id="UP001153365">
    <property type="component" value="Unassembled WGS sequence"/>
</dbReference>
<dbReference type="SUPFAM" id="SSF51338">
    <property type="entry name" value="Composite domain of metallo-dependent hydrolases"/>
    <property type="match status" value="1"/>
</dbReference>
<proteinExistence type="predicted"/>
<name>A0AAV0BAF6_PHAPC</name>
<evidence type="ECO:0000313" key="4">
    <source>
        <dbReference type="Proteomes" id="UP001153365"/>
    </source>
</evidence>
<comment type="caution">
    <text evidence="3">The sequence shown here is derived from an EMBL/GenBank/DDBJ whole genome shotgun (WGS) entry which is preliminary data.</text>
</comment>
<dbReference type="GO" id="GO:0016810">
    <property type="term" value="F:hydrolase activity, acting on carbon-nitrogen (but not peptide) bonds"/>
    <property type="evidence" value="ECO:0007669"/>
    <property type="project" value="InterPro"/>
</dbReference>
<dbReference type="InterPro" id="IPR029055">
    <property type="entry name" value="Ntn_hydrolases_N"/>
</dbReference>
<dbReference type="GO" id="GO:0005886">
    <property type="term" value="C:plasma membrane"/>
    <property type="evidence" value="ECO:0007669"/>
    <property type="project" value="TreeGrafter"/>
</dbReference>
<reference evidence="3" key="1">
    <citation type="submission" date="2022-06" db="EMBL/GenBank/DDBJ databases">
        <authorList>
            <consortium name="SYNGENTA / RWTH Aachen University"/>
        </authorList>
    </citation>
    <scope>NUCLEOTIDE SEQUENCE</scope>
</reference>
<dbReference type="EMBL" id="CALTRL010004542">
    <property type="protein sequence ID" value="CAH7683211.1"/>
    <property type="molecule type" value="Genomic_DNA"/>
</dbReference>
<dbReference type="GO" id="GO:0000324">
    <property type="term" value="C:fungal-type vacuole"/>
    <property type="evidence" value="ECO:0007669"/>
    <property type="project" value="TreeGrafter"/>
</dbReference>
<dbReference type="SUPFAM" id="SSF56235">
    <property type="entry name" value="N-terminal nucleophile aminohydrolases (Ntn hydrolases)"/>
    <property type="match status" value="1"/>
</dbReference>
<feature type="binding site" evidence="1">
    <location>
        <position position="34"/>
    </location>
    <ligand>
        <name>L-glutamate</name>
        <dbReference type="ChEBI" id="CHEBI:29985"/>
    </ligand>
</feature>
<keyword evidence="4" id="KW-1185">Reference proteome</keyword>
<feature type="binding site" evidence="1">
    <location>
        <begin position="10"/>
        <end position="12"/>
    </location>
    <ligand>
        <name>L-glutamate</name>
        <dbReference type="ChEBI" id="CHEBI:29985"/>
    </ligand>
</feature>
<feature type="compositionally biased region" description="Polar residues" evidence="2">
    <location>
        <begin position="171"/>
        <end position="184"/>
    </location>
</feature>
<dbReference type="InterPro" id="IPR000101">
    <property type="entry name" value="GGT_peptidase"/>
</dbReference>
<dbReference type="InterPro" id="IPR043137">
    <property type="entry name" value="GGT_ssub_C"/>
</dbReference>
<evidence type="ECO:0000256" key="1">
    <source>
        <dbReference type="PIRSR" id="PIRSR600101-2"/>
    </source>
</evidence>
<dbReference type="Pfam" id="PF01019">
    <property type="entry name" value="G_glu_transpept"/>
    <property type="match status" value="1"/>
</dbReference>